<accession>A0A0E9Q1L3</accession>
<evidence type="ECO:0000313" key="1">
    <source>
        <dbReference type="EMBL" id="JAH10649.1"/>
    </source>
</evidence>
<organism evidence="1">
    <name type="scientific">Anguilla anguilla</name>
    <name type="common">European freshwater eel</name>
    <name type="synonym">Muraena anguilla</name>
    <dbReference type="NCBI Taxonomy" id="7936"/>
    <lineage>
        <taxon>Eukaryota</taxon>
        <taxon>Metazoa</taxon>
        <taxon>Chordata</taxon>
        <taxon>Craniata</taxon>
        <taxon>Vertebrata</taxon>
        <taxon>Euteleostomi</taxon>
        <taxon>Actinopterygii</taxon>
        <taxon>Neopterygii</taxon>
        <taxon>Teleostei</taxon>
        <taxon>Anguilliformes</taxon>
        <taxon>Anguillidae</taxon>
        <taxon>Anguilla</taxon>
    </lineage>
</organism>
<sequence length="33" mass="3672">MTVHPKTKYKVTHNYSAVGASLVLCHDNTTVKQ</sequence>
<reference evidence="1" key="1">
    <citation type="submission" date="2014-11" db="EMBL/GenBank/DDBJ databases">
        <authorList>
            <person name="Amaro Gonzalez C."/>
        </authorList>
    </citation>
    <scope>NUCLEOTIDE SEQUENCE</scope>
</reference>
<name>A0A0E9Q1L3_ANGAN</name>
<protein>
    <submittedName>
        <fullName evidence="1">Uncharacterized protein</fullName>
    </submittedName>
</protein>
<dbReference type="AlphaFoldDB" id="A0A0E9Q1L3"/>
<dbReference type="EMBL" id="GBXM01106389">
    <property type="protein sequence ID" value="JAH02188.1"/>
    <property type="molecule type" value="Transcribed_RNA"/>
</dbReference>
<proteinExistence type="predicted"/>
<reference evidence="1" key="2">
    <citation type="journal article" date="2015" name="Fish Shellfish Immunol.">
        <title>Early steps in the European eel (Anguilla anguilla)-Vibrio vulnificus interaction in the gills: Role of the RtxA13 toxin.</title>
        <authorList>
            <person name="Callol A."/>
            <person name="Pajuelo D."/>
            <person name="Ebbesson L."/>
            <person name="Teles M."/>
            <person name="MacKenzie S."/>
            <person name="Amaro C."/>
        </authorList>
    </citation>
    <scope>NUCLEOTIDE SEQUENCE</scope>
</reference>
<dbReference type="EMBL" id="GBXM01097928">
    <property type="protein sequence ID" value="JAH10649.1"/>
    <property type="molecule type" value="Transcribed_RNA"/>
</dbReference>